<comment type="similarity">
    <text evidence="2">Belongs to the cation diffusion facilitator (CDF) transporter (TC 2.A.4) family. SLC30A subfamily.</text>
</comment>
<dbReference type="EMBL" id="JACHCC010000001">
    <property type="protein sequence ID" value="MBB6498457.1"/>
    <property type="molecule type" value="Genomic_DNA"/>
</dbReference>
<evidence type="ECO:0000256" key="5">
    <source>
        <dbReference type="ARBA" id="ARBA00022906"/>
    </source>
</evidence>
<dbReference type="InterPro" id="IPR036837">
    <property type="entry name" value="Cation_efflux_CTD_sf"/>
</dbReference>
<comment type="subcellular location">
    <subcellularLocation>
        <location evidence="1">Membrane</location>
        <topology evidence="1">Multi-pass membrane protein</topology>
    </subcellularLocation>
</comment>
<dbReference type="SUPFAM" id="SSF160240">
    <property type="entry name" value="Cation efflux protein cytoplasmic domain-like"/>
    <property type="match status" value="1"/>
</dbReference>
<keyword evidence="7" id="KW-0406">Ion transport</keyword>
<sequence length="296" mass="32471">MEQQITLSQASKNKGRLKFVLGFTLLYLIVEVIGGIMTKSLALLADAGHMLTDVGGLALALIAINYAERKATGQRTYGYYRAEILAALANAVVLIFISVYILYEAYLRFLDPPKVESKDMMLVAVVGLLVNIAGMLILRKSSGESLNMKGAYFEVLSDMLTSVGVIVAGVIMLTTGWYYADPLLSAGIGLFILPRTWMLLKESISILLEGTPKEVDIVELRRTMLQVEGVADLHDLHVWVLTSGVNAMTAHVILKKGAATKLVLQTLQEHIKNNFKIAHTTLQLEVPGFIEEPTHL</sequence>
<organism evidence="12 13">
    <name type="scientific">Pedobacter cryoconitis</name>
    <dbReference type="NCBI Taxonomy" id="188932"/>
    <lineage>
        <taxon>Bacteria</taxon>
        <taxon>Pseudomonadati</taxon>
        <taxon>Bacteroidota</taxon>
        <taxon>Sphingobacteriia</taxon>
        <taxon>Sphingobacteriales</taxon>
        <taxon>Sphingobacteriaceae</taxon>
        <taxon>Pedobacter</taxon>
    </lineage>
</organism>
<dbReference type="Gene3D" id="1.20.1510.10">
    <property type="entry name" value="Cation efflux protein transmembrane domain"/>
    <property type="match status" value="1"/>
</dbReference>
<dbReference type="InterPro" id="IPR027470">
    <property type="entry name" value="Cation_efflux_CTD"/>
</dbReference>
<dbReference type="GO" id="GO:0005886">
    <property type="term" value="C:plasma membrane"/>
    <property type="evidence" value="ECO:0007669"/>
    <property type="project" value="TreeGrafter"/>
</dbReference>
<dbReference type="PANTHER" id="PTHR11562">
    <property type="entry name" value="CATION EFFLUX PROTEIN/ ZINC TRANSPORTER"/>
    <property type="match status" value="1"/>
</dbReference>
<accession>A0A7X0J104</accession>
<evidence type="ECO:0000256" key="6">
    <source>
        <dbReference type="ARBA" id="ARBA00022989"/>
    </source>
</evidence>
<dbReference type="Pfam" id="PF16916">
    <property type="entry name" value="ZT_dimer"/>
    <property type="match status" value="1"/>
</dbReference>
<dbReference type="GO" id="GO:0005385">
    <property type="term" value="F:zinc ion transmembrane transporter activity"/>
    <property type="evidence" value="ECO:0007669"/>
    <property type="project" value="TreeGrafter"/>
</dbReference>
<dbReference type="InterPro" id="IPR050681">
    <property type="entry name" value="CDF/SLC30A"/>
</dbReference>
<name>A0A7X0J104_9SPHI</name>
<keyword evidence="8 9" id="KW-0472">Membrane</keyword>
<gene>
    <name evidence="12" type="ORF">HDF25_000581</name>
</gene>
<reference evidence="12 13" key="1">
    <citation type="submission" date="2020-08" db="EMBL/GenBank/DDBJ databases">
        <title>Genomic Encyclopedia of Type Strains, Phase IV (KMG-V): Genome sequencing to study the core and pangenomes of soil and plant-associated prokaryotes.</title>
        <authorList>
            <person name="Whitman W."/>
        </authorList>
    </citation>
    <scope>NUCLEOTIDE SEQUENCE [LARGE SCALE GENOMIC DNA]</scope>
    <source>
        <strain evidence="12 13">M2T3</strain>
    </source>
</reference>
<dbReference type="AlphaFoldDB" id="A0A7X0J104"/>
<keyword evidence="6 9" id="KW-1133">Transmembrane helix</keyword>
<feature type="transmembrane region" description="Helical" evidence="9">
    <location>
        <begin position="50"/>
        <end position="67"/>
    </location>
</feature>
<keyword evidence="5" id="KW-0864">Zinc transport</keyword>
<evidence type="ECO:0000256" key="4">
    <source>
        <dbReference type="ARBA" id="ARBA00022692"/>
    </source>
</evidence>
<proteinExistence type="inferred from homology"/>
<evidence type="ECO:0000256" key="1">
    <source>
        <dbReference type="ARBA" id="ARBA00004141"/>
    </source>
</evidence>
<keyword evidence="4 9" id="KW-0812">Transmembrane</keyword>
<dbReference type="SUPFAM" id="SSF161111">
    <property type="entry name" value="Cation efflux protein transmembrane domain-like"/>
    <property type="match status" value="1"/>
</dbReference>
<dbReference type="RefSeq" id="WP_184622552.1">
    <property type="nucleotide sequence ID" value="NZ_JACHCC010000001.1"/>
</dbReference>
<feature type="transmembrane region" description="Helical" evidence="9">
    <location>
        <begin position="121"/>
        <end position="138"/>
    </location>
</feature>
<evidence type="ECO:0000256" key="7">
    <source>
        <dbReference type="ARBA" id="ARBA00023065"/>
    </source>
</evidence>
<dbReference type="Proteomes" id="UP000521017">
    <property type="component" value="Unassembled WGS sequence"/>
</dbReference>
<dbReference type="InterPro" id="IPR002524">
    <property type="entry name" value="Cation_efflux"/>
</dbReference>
<evidence type="ECO:0000259" key="10">
    <source>
        <dbReference type="Pfam" id="PF01545"/>
    </source>
</evidence>
<dbReference type="Pfam" id="PF01545">
    <property type="entry name" value="Cation_efflux"/>
    <property type="match status" value="1"/>
</dbReference>
<dbReference type="NCBIfam" id="TIGR01297">
    <property type="entry name" value="CDF"/>
    <property type="match status" value="1"/>
</dbReference>
<evidence type="ECO:0000256" key="2">
    <source>
        <dbReference type="ARBA" id="ARBA00008873"/>
    </source>
</evidence>
<evidence type="ECO:0000313" key="12">
    <source>
        <dbReference type="EMBL" id="MBB6498457.1"/>
    </source>
</evidence>
<evidence type="ECO:0000313" key="13">
    <source>
        <dbReference type="Proteomes" id="UP000521017"/>
    </source>
</evidence>
<evidence type="ECO:0000256" key="3">
    <source>
        <dbReference type="ARBA" id="ARBA00022448"/>
    </source>
</evidence>
<dbReference type="PANTHER" id="PTHR11562:SF17">
    <property type="entry name" value="RE54080P-RELATED"/>
    <property type="match status" value="1"/>
</dbReference>
<dbReference type="InterPro" id="IPR027469">
    <property type="entry name" value="Cation_efflux_TMD_sf"/>
</dbReference>
<evidence type="ECO:0000256" key="8">
    <source>
        <dbReference type="ARBA" id="ARBA00023136"/>
    </source>
</evidence>
<keyword evidence="5" id="KW-0862">Zinc</keyword>
<dbReference type="InterPro" id="IPR058533">
    <property type="entry name" value="Cation_efflux_TM"/>
</dbReference>
<feature type="transmembrane region" description="Helical" evidence="9">
    <location>
        <begin position="79"/>
        <end position="101"/>
    </location>
</feature>
<protein>
    <submittedName>
        <fullName evidence="12">Cobalt-zinc-cadmium efflux system protein</fullName>
    </submittedName>
</protein>
<feature type="domain" description="Cation efflux protein transmembrane" evidence="10">
    <location>
        <begin position="20"/>
        <end position="208"/>
    </location>
</feature>
<keyword evidence="3" id="KW-0813">Transport</keyword>
<evidence type="ECO:0000256" key="9">
    <source>
        <dbReference type="SAM" id="Phobius"/>
    </source>
</evidence>
<feature type="transmembrane region" description="Helical" evidence="9">
    <location>
        <begin position="159"/>
        <end position="177"/>
    </location>
</feature>
<feature type="domain" description="Cation efflux protein cytoplasmic" evidence="11">
    <location>
        <begin position="212"/>
        <end position="285"/>
    </location>
</feature>
<feature type="transmembrane region" description="Helical" evidence="9">
    <location>
        <begin position="20"/>
        <end position="38"/>
    </location>
</feature>
<comment type="caution">
    <text evidence="12">The sequence shown here is derived from an EMBL/GenBank/DDBJ whole genome shotgun (WGS) entry which is preliminary data.</text>
</comment>
<evidence type="ECO:0000259" key="11">
    <source>
        <dbReference type="Pfam" id="PF16916"/>
    </source>
</evidence>